<evidence type="ECO:0000256" key="2">
    <source>
        <dbReference type="SAM" id="SignalP"/>
    </source>
</evidence>
<evidence type="ECO:0000313" key="4">
    <source>
        <dbReference type="EMBL" id="GAA0210296.1"/>
    </source>
</evidence>
<comment type="caution">
    <text evidence="4">The sequence shown here is derived from an EMBL/GenBank/DDBJ whole genome shotgun (WGS) entry which is preliminary data.</text>
</comment>
<keyword evidence="1" id="KW-1133">Transmembrane helix</keyword>
<keyword evidence="5" id="KW-1185">Reference proteome</keyword>
<dbReference type="InterPro" id="IPR018649">
    <property type="entry name" value="SHOCT"/>
</dbReference>
<feature type="domain" description="SHOCT" evidence="3">
    <location>
        <begin position="288"/>
        <end position="314"/>
    </location>
</feature>
<dbReference type="RefSeq" id="WP_343989204.1">
    <property type="nucleotide sequence ID" value="NZ_BAAAFM010000003.1"/>
</dbReference>
<dbReference type="Pfam" id="PF09851">
    <property type="entry name" value="SHOCT"/>
    <property type="match status" value="1"/>
</dbReference>
<evidence type="ECO:0000256" key="1">
    <source>
        <dbReference type="SAM" id="Phobius"/>
    </source>
</evidence>
<proteinExistence type="predicted"/>
<feature type="chain" id="PRO_5046413929" description="SHOCT domain-containing protein" evidence="2">
    <location>
        <begin position="22"/>
        <end position="318"/>
    </location>
</feature>
<name>A0ABN0T2L2_9GAMM</name>
<evidence type="ECO:0000259" key="3">
    <source>
        <dbReference type="Pfam" id="PF09851"/>
    </source>
</evidence>
<organism evidence="4 5">
    <name type="scientific">Kangiella japonica</name>
    <dbReference type="NCBI Taxonomy" id="647384"/>
    <lineage>
        <taxon>Bacteria</taxon>
        <taxon>Pseudomonadati</taxon>
        <taxon>Pseudomonadota</taxon>
        <taxon>Gammaproteobacteria</taxon>
        <taxon>Kangiellales</taxon>
        <taxon>Kangiellaceae</taxon>
        <taxon>Kangiella</taxon>
    </lineage>
</organism>
<feature type="transmembrane region" description="Helical" evidence="1">
    <location>
        <begin position="210"/>
        <end position="233"/>
    </location>
</feature>
<accession>A0ABN0T2L2</accession>
<protein>
    <recommendedName>
        <fullName evidence="3">SHOCT domain-containing protein</fullName>
    </recommendedName>
</protein>
<feature type="signal peptide" evidence="2">
    <location>
        <begin position="1"/>
        <end position="21"/>
    </location>
</feature>
<keyword evidence="1" id="KW-0472">Membrane</keyword>
<reference evidence="4 5" key="1">
    <citation type="journal article" date="2019" name="Int. J. Syst. Evol. Microbiol.">
        <title>The Global Catalogue of Microorganisms (GCM) 10K type strain sequencing project: providing services to taxonomists for standard genome sequencing and annotation.</title>
        <authorList>
            <consortium name="The Broad Institute Genomics Platform"/>
            <consortium name="The Broad Institute Genome Sequencing Center for Infectious Disease"/>
            <person name="Wu L."/>
            <person name="Ma J."/>
        </authorList>
    </citation>
    <scope>NUCLEOTIDE SEQUENCE [LARGE SCALE GENOMIC DNA]</scope>
    <source>
        <strain evidence="4 5">JCM 16211</strain>
    </source>
</reference>
<keyword evidence="1" id="KW-0812">Transmembrane</keyword>
<gene>
    <name evidence="4" type="ORF">GCM10009123_17090</name>
</gene>
<dbReference type="Proteomes" id="UP001501221">
    <property type="component" value="Unassembled WGS sequence"/>
</dbReference>
<sequence>MINKILSILLWLMIYPLPISAAVMDKPFSNRADFIVWSEEIARTEVSLMVSSGCFASTIRDEVNDSYAISLQKFLININPMPIYDYRGYMQLYCESPLMHIGVDKWGEYYGLEVSSINSNGSVDTELGSRFFPIDEEYDSLDDFSILRKNYSVITDSLHKQDVSFSGYNVNYASDNVYMVKQEILRDINNAVNNHKKYIQEYIQDHNGMYLLRLSFTIVFWSVILFCGVILLLRAKNRLSRKKIGFRHSLKGVIGGITQRFREKRHHKNDSIRIKKGKFSATYSVSEELMRWADLKEKGVITEDEFNQAKKELLERKG</sequence>
<keyword evidence="2" id="KW-0732">Signal</keyword>
<evidence type="ECO:0000313" key="5">
    <source>
        <dbReference type="Proteomes" id="UP001501221"/>
    </source>
</evidence>
<dbReference type="EMBL" id="BAAAFM010000003">
    <property type="protein sequence ID" value="GAA0210296.1"/>
    <property type="molecule type" value="Genomic_DNA"/>
</dbReference>